<evidence type="ECO:0000256" key="4">
    <source>
        <dbReference type="ARBA" id="ARBA00022516"/>
    </source>
</evidence>
<evidence type="ECO:0000256" key="1">
    <source>
        <dbReference type="ARBA" id="ARBA00004370"/>
    </source>
</evidence>
<keyword evidence="5" id="KW-0808">Transferase</keyword>
<dbReference type="AlphaFoldDB" id="A0A7E4WAP4"/>
<evidence type="ECO:0000256" key="3">
    <source>
        <dbReference type="ARBA" id="ARBA00008655"/>
    </source>
</evidence>
<keyword evidence="12" id="KW-0012">Acyltransferase</keyword>
<evidence type="ECO:0000256" key="8">
    <source>
        <dbReference type="ARBA" id="ARBA00023098"/>
    </source>
</evidence>
<evidence type="ECO:0000256" key="10">
    <source>
        <dbReference type="ARBA" id="ARBA00023209"/>
    </source>
</evidence>
<evidence type="ECO:0000313" key="17">
    <source>
        <dbReference type="WBParaSite" id="Pan_g8666.t1"/>
    </source>
</evidence>
<comment type="similarity">
    <text evidence="3">Belongs to the 1-acyl-sn-glycerol-3-phosphate acyltransferase family.</text>
</comment>
<dbReference type="InterPro" id="IPR002123">
    <property type="entry name" value="Plipid/glycerol_acylTrfase"/>
</dbReference>
<dbReference type="GO" id="GO:0008654">
    <property type="term" value="P:phospholipid biosynthetic process"/>
    <property type="evidence" value="ECO:0007669"/>
    <property type="project" value="UniProtKB-KW"/>
</dbReference>
<evidence type="ECO:0000256" key="14">
    <source>
        <dbReference type="SAM" id="Phobius"/>
    </source>
</evidence>
<dbReference type="GO" id="GO:0016020">
    <property type="term" value="C:membrane"/>
    <property type="evidence" value="ECO:0007669"/>
    <property type="project" value="UniProtKB-SubCell"/>
</dbReference>
<evidence type="ECO:0000256" key="9">
    <source>
        <dbReference type="ARBA" id="ARBA00023136"/>
    </source>
</evidence>
<feature type="domain" description="Phospholipid/glycerol acyltransferase" evidence="15">
    <location>
        <begin position="318"/>
        <end position="433"/>
    </location>
</feature>
<evidence type="ECO:0000256" key="11">
    <source>
        <dbReference type="ARBA" id="ARBA00023264"/>
    </source>
</evidence>
<keyword evidence="6 14" id="KW-0812">Transmembrane</keyword>
<keyword evidence="7 14" id="KW-1133">Transmembrane helix</keyword>
<evidence type="ECO:0000259" key="15">
    <source>
        <dbReference type="SMART" id="SM00563"/>
    </source>
</evidence>
<evidence type="ECO:0000256" key="5">
    <source>
        <dbReference type="ARBA" id="ARBA00022679"/>
    </source>
</evidence>
<dbReference type="GO" id="GO:0019432">
    <property type="term" value="P:triglyceride biosynthetic process"/>
    <property type="evidence" value="ECO:0007669"/>
    <property type="project" value="TreeGrafter"/>
</dbReference>
<keyword evidence="8" id="KW-0443">Lipid metabolism</keyword>
<keyword evidence="9 14" id="KW-0472">Membrane</keyword>
<name>A0A7E4WAP4_PANRE</name>
<comment type="pathway">
    <text evidence="2">Lipid metabolism.</text>
</comment>
<dbReference type="Proteomes" id="UP000492821">
    <property type="component" value="Unassembled WGS sequence"/>
</dbReference>
<evidence type="ECO:0000256" key="12">
    <source>
        <dbReference type="ARBA" id="ARBA00023315"/>
    </source>
</evidence>
<keyword evidence="11" id="KW-1208">Phospholipid metabolism</keyword>
<dbReference type="GO" id="GO:0004366">
    <property type="term" value="F:glycerol-3-phosphate O-acyltransferase activity"/>
    <property type="evidence" value="ECO:0007669"/>
    <property type="project" value="TreeGrafter"/>
</dbReference>
<protein>
    <submittedName>
        <fullName evidence="17">PlsC domain-containing protein</fullName>
    </submittedName>
</protein>
<comment type="subcellular location">
    <subcellularLocation>
        <location evidence="1">Membrane</location>
    </subcellularLocation>
</comment>
<organism evidence="16 17">
    <name type="scientific">Panagrellus redivivus</name>
    <name type="common">Microworm</name>
    <dbReference type="NCBI Taxonomy" id="6233"/>
    <lineage>
        <taxon>Eukaryota</taxon>
        <taxon>Metazoa</taxon>
        <taxon>Ecdysozoa</taxon>
        <taxon>Nematoda</taxon>
        <taxon>Chromadorea</taxon>
        <taxon>Rhabditida</taxon>
        <taxon>Tylenchina</taxon>
        <taxon>Panagrolaimomorpha</taxon>
        <taxon>Panagrolaimoidea</taxon>
        <taxon>Panagrolaimidae</taxon>
        <taxon>Panagrellus</taxon>
    </lineage>
</organism>
<accession>A0A7E4WAP4</accession>
<keyword evidence="16" id="KW-1185">Reference proteome</keyword>
<proteinExistence type="inferred from homology"/>
<feature type="transmembrane region" description="Helical" evidence="14">
    <location>
        <begin position="259"/>
        <end position="278"/>
    </location>
</feature>
<dbReference type="Pfam" id="PF01553">
    <property type="entry name" value="Acyltransferase"/>
    <property type="match status" value="1"/>
</dbReference>
<reference evidence="16" key="1">
    <citation type="journal article" date="2013" name="Genetics">
        <title>The draft genome and transcriptome of Panagrellus redivivus are shaped by the harsh demands of a free-living lifestyle.</title>
        <authorList>
            <person name="Srinivasan J."/>
            <person name="Dillman A.R."/>
            <person name="Macchietto M.G."/>
            <person name="Heikkinen L."/>
            <person name="Lakso M."/>
            <person name="Fracchia K.M."/>
            <person name="Antoshechkin I."/>
            <person name="Mortazavi A."/>
            <person name="Wong G."/>
            <person name="Sternberg P.W."/>
        </authorList>
    </citation>
    <scope>NUCLEOTIDE SEQUENCE [LARGE SCALE GENOMIC DNA]</scope>
    <source>
        <strain evidence="16">MT8872</strain>
    </source>
</reference>
<dbReference type="PANTHER" id="PTHR23063:SF6">
    <property type="entry name" value="PHOSPHOLIPID_GLYCEROL ACYLTRANSFERASE DOMAIN-CONTAINING PROTEIN"/>
    <property type="match status" value="1"/>
</dbReference>
<keyword evidence="4" id="KW-0444">Lipid biosynthesis</keyword>
<dbReference type="GO" id="GO:0005783">
    <property type="term" value="C:endoplasmic reticulum"/>
    <property type="evidence" value="ECO:0007669"/>
    <property type="project" value="TreeGrafter"/>
</dbReference>
<keyword evidence="10" id="KW-0594">Phospholipid biosynthesis</keyword>
<sequence>MTETTCNQSVYIKSGSKVAAPCGTDPSISLSRFLTVIRHQPSVEKMKLQPLKESVAIDFNALVRNRNALRQTRSLPAMLEVLSTLFWTYVSTLSLAFISTVTLILSGSSWGSLPHKYLQLVVYIQQLFTEYHQIAIDEPTNIMVPSPSVAALIQRDASRCVLARSQSTITAQDMHFVFDSDKENGGSSNTVDMSLDFALSGLQSIVQDEVAPMFAMSPSYMAYELTYDIWTKLGSAIHLKAVCIASLIFRVGFLFPLRILLLGSSFAFAAFWCVIVLFTDLSGPRKTWIAVCYSRLFCAGTGLVARYHNDANRPTRPGIAVSNHLSPNDIQIIAADVDPSREYLYTVTGQRHTGIIGAIEFLVERLCPSLWFNRANNDERKNFTNIIMDEGRRAGPVLIFPEGYCTNNTRVLQFRKAVFAPDVRIHPIAIKQDGRYGDSFWSEDLFYKYLFRILTSWALVYDVYYLEAQTLQPGESADAFAARVQALIAEAADLPVAPFDGSVFYKKIERAKYHDALQQKCATEVASCIPSEPVSPSPSEGFEKIKFET</sequence>
<dbReference type="SUPFAM" id="SSF69593">
    <property type="entry name" value="Glycerol-3-phosphate (1)-acyltransferase"/>
    <property type="match status" value="1"/>
</dbReference>
<evidence type="ECO:0000256" key="13">
    <source>
        <dbReference type="ARBA" id="ARBA00025707"/>
    </source>
</evidence>
<dbReference type="InterPro" id="IPR045252">
    <property type="entry name" value="LPCAT1-like"/>
</dbReference>
<reference evidence="17" key="2">
    <citation type="submission" date="2020-10" db="UniProtKB">
        <authorList>
            <consortium name="WormBaseParasite"/>
        </authorList>
    </citation>
    <scope>IDENTIFICATION</scope>
</reference>
<dbReference type="PANTHER" id="PTHR23063">
    <property type="entry name" value="PHOSPHOLIPID ACYLTRANSFERASE"/>
    <property type="match status" value="1"/>
</dbReference>
<evidence type="ECO:0000313" key="16">
    <source>
        <dbReference type="Proteomes" id="UP000492821"/>
    </source>
</evidence>
<dbReference type="CDD" id="cd07991">
    <property type="entry name" value="LPLAT_LPCAT1-like"/>
    <property type="match status" value="1"/>
</dbReference>
<evidence type="ECO:0000256" key="7">
    <source>
        <dbReference type="ARBA" id="ARBA00022989"/>
    </source>
</evidence>
<comment type="pathway">
    <text evidence="13">Phospholipid metabolism.</text>
</comment>
<evidence type="ECO:0000256" key="2">
    <source>
        <dbReference type="ARBA" id="ARBA00005189"/>
    </source>
</evidence>
<dbReference type="SMART" id="SM00563">
    <property type="entry name" value="PlsC"/>
    <property type="match status" value="1"/>
</dbReference>
<evidence type="ECO:0000256" key="6">
    <source>
        <dbReference type="ARBA" id="ARBA00022692"/>
    </source>
</evidence>
<feature type="transmembrane region" description="Helical" evidence="14">
    <location>
        <begin position="86"/>
        <end position="106"/>
    </location>
</feature>
<dbReference type="WBParaSite" id="Pan_g8666.t1">
    <property type="protein sequence ID" value="Pan_g8666.t1"/>
    <property type="gene ID" value="Pan_g8666"/>
</dbReference>